<evidence type="ECO:0000256" key="3">
    <source>
        <dbReference type="ARBA" id="ARBA00022741"/>
    </source>
</evidence>
<reference evidence="6 7" key="1">
    <citation type="submission" date="2023-01" db="EMBL/GenBank/DDBJ databases">
        <title>Characterization of estradiol degrading bacteria Microbacterium sp. MZT7 and reveal degrading genes through genome analysis.</title>
        <authorList>
            <person name="Hao P."/>
            <person name="Gao Y."/>
        </authorList>
    </citation>
    <scope>NUCLEOTIDE SEQUENCE [LARGE SCALE GENOMIC DNA]</scope>
    <source>
        <strain evidence="6 7">MZT7</strain>
    </source>
</reference>
<dbReference type="RefSeq" id="WP_231820705.1">
    <property type="nucleotide sequence ID" value="NZ_CP082781.1"/>
</dbReference>
<dbReference type="PANTHER" id="PTHR43335">
    <property type="entry name" value="ABC TRANSPORTER, ATP-BINDING PROTEIN"/>
    <property type="match status" value="1"/>
</dbReference>
<dbReference type="GO" id="GO:0005524">
    <property type="term" value="F:ATP binding"/>
    <property type="evidence" value="ECO:0007669"/>
    <property type="project" value="UniProtKB-KW"/>
</dbReference>
<keyword evidence="7" id="KW-1185">Reference proteome</keyword>
<accession>A0ABY3RTA7</accession>
<proteinExistence type="inferred from homology"/>
<evidence type="ECO:0000256" key="4">
    <source>
        <dbReference type="ARBA" id="ARBA00022840"/>
    </source>
</evidence>
<evidence type="ECO:0000313" key="7">
    <source>
        <dbReference type="Proteomes" id="UP001199642"/>
    </source>
</evidence>
<dbReference type="Proteomes" id="UP001199642">
    <property type="component" value="Chromosome"/>
</dbReference>
<evidence type="ECO:0000256" key="2">
    <source>
        <dbReference type="ARBA" id="ARBA00022448"/>
    </source>
</evidence>
<dbReference type="EMBL" id="CP082781">
    <property type="protein sequence ID" value="UGS27298.1"/>
    <property type="molecule type" value="Genomic_DNA"/>
</dbReference>
<evidence type="ECO:0000259" key="5">
    <source>
        <dbReference type="PROSITE" id="PS50893"/>
    </source>
</evidence>
<feature type="domain" description="ABC transporter" evidence="5">
    <location>
        <begin position="5"/>
        <end position="230"/>
    </location>
</feature>
<dbReference type="Gene3D" id="3.40.50.300">
    <property type="entry name" value="P-loop containing nucleotide triphosphate hydrolases"/>
    <property type="match status" value="1"/>
</dbReference>
<keyword evidence="4 6" id="KW-0067">ATP-binding</keyword>
<sequence>MSTEIRLVGLRKSFGDVVAVADVGFIARPGRVTGFLGPNGAGKSTTLRMLLGLIRPDAGAATISGYTYRDLVAPARTVGAVLDIAGAHPRMTARAHLRTLCALGGLPRARVDAVLGAVGAEQYADRRVGGFSTGMRQRLALAAALLGEPEALVLDEPANGLDPAGVAWLRGVLRDFAARGGTVLVSSHLLGEIQQSADDVVLLDQGAVAWSGPIADLVSDGETLESAFLRLTGAEVAA</sequence>
<dbReference type="Pfam" id="PF00005">
    <property type="entry name" value="ABC_tran"/>
    <property type="match status" value="1"/>
</dbReference>
<dbReference type="InterPro" id="IPR003439">
    <property type="entry name" value="ABC_transporter-like_ATP-bd"/>
</dbReference>
<dbReference type="InterPro" id="IPR027417">
    <property type="entry name" value="P-loop_NTPase"/>
</dbReference>
<dbReference type="PROSITE" id="PS50893">
    <property type="entry name" value="ABC_TRANSPORTER_2"/>
    <property type="match status" value="1"/>
</dbReference>
<keyword evidence="2" id="KW-0813">Transport</keyword>
<dbReference type="SMART" id="SM00382">
    <property type="entry name" value="AAA"/>
    <property type="match status" value="1"/>
</dbReference>
<dbReference type="SUPFAM" id="SSF52540">
    <property type="entry name" value="P-loop containing nucleoside triphosphate hydrolases"/>
    <property type="match status" value="1"/>
</dbReference>
<name>A0ABY3RTA7_9MICO</name>
<dbReference type="PANTHER" id="PTHR43335:SF4">
    <property type="entry name" value="ABC TRANSPORTER, ATP-BINDING PROTEIN"/>
    <property type="match status" value="1"/>
</dbReference>
<evidence type="ECO:0000313" key="6">
    <source>
        <dbReference type="EMBL" id="UGS27298.1"/>
    </source>
</evidence>
<protein>
    <submittedName>
        <fullName evidence="6">ATP-binding cassette domain-containing protein</fullName>
    </submittedName>
</protein>
<comment type="similarity">
    <text evidence="1">Belongs to the ABC transporter superfamily.</text>
</comment>
<organism evidence="6 7">
    <name type="scientific">Microbacterium resistens</name>
    <dbReference type="NCBI Taxonomy" id="156977"/>
    <lineage>
        <taxon>Bacteria</taxon>
        <taxon>Bacillati</taxon>
        <taxon>Actinomycetota</taxon>
        <taxon>Actinomycetes</taxon>
        <taxon>Micrococcales</taxon>
        <taxon>Microbacteriaceae</taxon>
        <taxon>Microbacterium</taxon>
    </lineage>
</organism>
<dbReference type="InterPro" id="IPR003593">
    <property type="entry name" value="AAA+_ATPase"/>
</dbReference>
<keyword evidence="3" id="KW-0547">Nucleotide-binding</keyword>
<evidence type="ECO:0000256" key="1">
    <source>
        <dbReference type="ARBA" id="ARBA00005417"/>
    </source>
</evidence>
<gene>
    <name evidence="6" type="ORF">K8F61_03570</name>
</gene>